<dbReference type="InterPro" id="IPR029069">
    <property type="entry name" value="HotDog_dom_sf"/>
</dbReference>
<dbReference type="SUPFAM" id="SSF54637">
    <property type="entry name" value="Thioesterase/thiol ester dehydrase-isomerase"/>
    <property type="match status" value="1"/>
</dbReference>
<organism evidence="3 4">
    <name type="scientific">Terrilactibacillus laevilacticus</name>
    <dbReference type="NCBI Taxonomy" id="1380157"/>
    <lineage>
        <taxon>Bacteria</taxon>
        <taxon>Bacillati</taxon>
        <taxon>Bacillota</taxon>
        <taxon>Bacilli</taxon>
        <taxon>Bacillales</taxon>
        <taxon>Bacillaceae</taxon>
        <taxon>Terrilactibacillus</taxon>
    </lineage>
</organism>
<dbReference type="EC" id="3.1.2.-" evidence="3"/>
<dbReference type="CDD" id="cd00586">
    <property type="entry name" value="4HBT"/>
    <property type="match status" value="1"/>
</dbReference>
<dbReference type="GO" id="GO:0016787">
    <property type="term" value="F:hydrolase activity"/>
    <property type="evidence" value="ECO:0007669"/>
    <property type="project" value="UniProtKB-KW"/>
</dbReference>
<sequence>MVFAVSSSKTEITVRYSETDQMGIVHHSNYINYFEVARTDFIYIIGQTYKGLEDMGFMLPVLHVDCQYRSPAKYDDRVIVETKIKEYNGVRMTFEYVAYRKEDETILVHGSTSHCWTDKNLKPIMIKKRSPELHEKLLQTMKD</sequence>
<evidence type="ECO:0000313" key="3">
    <source>
        <dbReference type="EMBL" id="MFD2618060.1"/>
    </source>
</evidence>
<proteinExistence type="inferred from homology"/>
<dbReference type="InterPro" id="IPR050563">
    <property type="entry name" value="4-hydroxybenzoyl-CoA_TE"/>
</dbReference>
<dbReference type="EMBL" id="JBHUMR010000014">
    <property type="protein sequence ID" value="MFD2618060.1"/>
    <property type="molecule type" value="Genomic_DNA"/>
</dbReference>
<comment type="similarity">
    <text evidence="1">Belongs to the 4-hydroxybenzoyl-CoA thioesterase family.</text>
</comment>
<comment type="caution">
    <text evidence="3">The sequence shown here is derived from an EMBL/GenBank/DDBJ whole genome shotgun (WGS) entry which is preliminary data.</text>
</comment>
<keyword evidence="4" id="KW-1185">Reference proteome</keyword>
<dbReference type="Gene3D" id="3.10.129.10">
    <property type="entry name" value="Hotdog Thioesterase"/>
    <property type="match status" value="1"/>
</dbReference>
<evidence type="ECO:0000256" key="2">
    <source>
        <dbReference type="ARBA" id="ARBA00022801"/>
    </source>
</evidence>
<gene>
    <name evidence="3" type="ORF">ACFSTF_12150</name>
</gene>
<dbReference type="NCBIfam" id="TIGR00051">
    <property type="entry name" value="YbgC/FadM family acyl-CoA thioesterase"/>
    <property type="match status" value="1"/>
</dbReference>
<evidence type="ECO:0000256" key="1">
    <source>
        <dbReference type="ARBA" id="ARBA00005953"/>
    </source>
</evidence>
<dbReference type="PANTHER" id="PTHR31793:SF27">
    <property type="entry name" value="NOVEL THIOESTERASE SUPERFAMILY DOMAIN AND SAPOSIN A-TYPE DOMAIN CONTAINING PROTEIN (0610012H03RIK)"/>
    <property type="match status" value="1"/>
</dbReference>
<reference evidence="4" key="1">
    <citation type="journal article" date="2019" name="Int. J. Syst. Evol. Microbiol.">
        <title>The Global Catalogue of Microorganisms (GCM) 10K type strain sequencing project: providing services to taxonomists for standard genome sequencing and annotation.</title>
        <authorList>
            <consortium name="The Broad Institute Genomics Platform"/>
            <consortium name="The Broad Institute Genome Sequencing Center for Infectious Disease"/>
            <person name="Wu L."/>
            <person name="Ma J."/>
        </authorList>
    </citation>
    <scope>NUCLEOTIDE SEQUENCE [LARGE SCALE GENOMIC DNA]</scope>
    <source>
        <strain evidence="4">TISTR 2241</strain>
    </source>
</reference>
<name>A0ABW5PSZ5_9BACI</name>
<dbReference type="Proteomes" id="UP001597458">
    <property type="component" value="Unassembled WGS sequence"/>
</dbReference>
<accession>A0ABW5PSZ5</accession>
<dbReference type="RefSeq" id="WP_386082002.1">
    <property type="nucleotide sequence ID" value="NZ_JBHUMR010000014.1"/>
</dbReference>
<dbReference type="InterPro" id="IPR006684">
    <property type="entry name" value="YbgC/YbaW"/>
</dbReference>
<keyword evidence="2 3" id="KW-0378">Hydrolase</keyword>
<protein>
    <submittedName>
        <fullName evidence="3">Acyl-CoA thioesterase</fullName>
        <ecNumber evidence="3">3.1.2.-</ecNumber>
    </submittedName>
</protein>
<evidence type="ECO:0000313" key="4">
    <source>
        <dbReference type="Proteomes" id="UP001597458"/>
    </source>
</evidence>
<dbReference type="Pfam" id="PF13279">
    <property type="entry name" value="4HBT_2"/>
    <property type="match status" value="1"/>
</dbReference>
<dbReference type="PANTHER" id="PTHR31793">
    <property type="entry name" value="4-HYDROXYBENZOYL-COA THIOESTERASE FAMILY MEMBER"/>
    <property type="match status" value="1"/>
</dbReference>
<dbReference type="PIRSF" id="PIRSF003230">
    <property type="entry name" value="YbgC"/>
    <property type="match status" value="1"/>
</dbReference>